<name>A0ACC6SZ65_9HYPH</name>
<keyword evidence="2" id="KW-1185">Reference proteome</keyword>
<accession>A0ACC6SZ65</accession>
<reference evidence="1 2" key="1">
    <citation type="journal article" date="2024" name="Proc. Natl. Acad. Sci. U.S.A.">
        <title>The evolutionary genomics of adaptation to stress in wild rhizobium bacteria.</title>
        <authorList>
            <person name="Kehlet-Delgado H."/>
            <person name="Montoya A.P."/>
            <person name="Jensen K.T."/>
            <person name="Wendlandt C.E."/>
            <person name="Dexheimer C."/>
            <person name="Roberts M."/>
            <person name="Torres Martinez L."/>
            <person name="Friesen M.L."/>
            <person name="Griffitts J.S."/>
            <person name="Porter S.S."/>
        </authorList>
    </citation>
    <scope>NUCLEOTIDE SEQUENCE [LARGE SCALE GENOMIC DNA]</scope>
    <source>
        <strain evidence="1 2">M0468</strain>
    </source>
</reference>
<proteinExistence type="predicted"/>
<dbReference type="Proteomes" id="UP001480082">
    <property type="component" value="Unassembled WGS sequence"/>
</dbReference>
<organism evidence="1 2">
    <name type="scientific">Mesorhizobium australicum</name>
    <dbReference type="NCBI Taxonomy" id="536018"/>
    <lineage>
        <taxon>Bacteria</taxon>
        <taxon>Pseudomonadati</taxon>
        <taxon>Pseudomonadota</taxon>
        <taxon>Alphaproteobacteria</taxon>
        <taxon>Hyphomicrobiales</taxon>
        <taxon>Phyllobacteriaceae</taxon>
        <taxon>Mesorhizobium</taxon>
    </lineage>
</organism>
<evidence type="ECO:0000313" key="2">
    <source>
        <dbReference type="Proteomes" id="UP001480082"/>
    </source>
</evidence>
<evidence type="ECO:0000313" key="1">
    <source>
        <dbReference type="EMBL" id="MER9285072.1"/>
    </source>
</evidence>
<comment type="caution">
    <text evidence="1">The sequence shown here is derived from an EMBL/GenBank/DDBJ whole genome shotgun (WGS) entry which is preliminary data.</text>
</comment>
<gene>
    <name evidence="1" type="ORF">NKI81_14035</name>
</gene>
<dbReference type="EMBL" id="JAMYRI010000007">
    <property type="protein sequence ID" value="MER9285072.1"/>
    <property type="molecule type" value="Genomic_DNA"/>
</dbReference>
<sequence>MMTGVDHELSDKADEAAVWLAVNWWKAERPLVPFLRKRFGLTPHEAVVSMRESARIRGLTNEKP</sequence>
<protein>
    <submittedName>
        <fullName evidence="1">Uncharacterized protein</fullName>
    </submittedName>
</protein>